<dbReference type="PROSITE" id="PS50048">
    <property type="entry name" value="ZN2_CY6_FUNGAL_2"/>
    <property type="match status" value="1"/>
</dbReference>
<evidence type="ECO:0000313" key="5">
    <source>
        <dbReference type="Proteomes" id="UP001295740"/>
    </source>
</evidence>
<dbReference type="GO" id="GO:0000981">
    <property type="term" value="F:DNA-binding transcription factor activity, RNA polymerase II-specific"/>
    <property type="evidence" value="ECO:0007669"/>
    <property type="project" value="InterPro"/>
</dbReference>
<dbReference type="SMART" id="SM00066">
    <property type="entry name" value="GAL4"/>
    <property type="match status" value="1"/>
</dbReference>
<organism evidence="4 5">
    <name type="scientific">Anthostomella pinea</name>
    <dbReference type="NCBI Taxonomy" id="933095"/>
    <lineage>
        <taxon>Eukaryota</taxon>
        <taxon>Fungi</taxon>
        <taxon>Dikarya</taxon>
        <taxon>Ascomycota</taxon>
        <taxon>Pezizomycotina</taxon>
        <taxon>Sordariomycetes</taxon>
        <taxon>Xylariomycetidae</taxon>
        <taxon>Xylariales</taxon>
        <taxon>Xylariaceae</taxon>
        <taxon>Anthostomella</taxon>
    </lineage>
</organism>
<evidence type="ECO:0000256" key="1">
    <source>
        <dbReference type="ARBA" id="ARBA00023242"/>
    </source>
</evidence>
<gene>
    <name evidence="4" type="ORF">KHLLAP_LOCUS6591</name>
</gene>
<name>A0AAI8YIR6_9PEZI</name>
<proteinExistence type="predicted"/>
<sequence length="824" mass="91787">MSDNYKRLLPAPMLPLRGHAESSSSSSSSAAKTSEPPTKKRTVSKAACNNCRVKKIRCDNKRPVCTACARAGTDCSFVTATSDETPFMALKREVEHHKHLADSLLGLYDLLRSASDSVVLDIVRRLKAIRNTKAGADGITDVVAAVNRELEHESPLRARFSNGELMQSFLPESREQTESELMIRCASAYPSLVPIEFAFMNLSDMLKLPALLHTEAKPTTPMKRAASQTDHGSVSATSSESDAQGSSMGVSETQMTSSFDLASIHDSGQSVGVGSVEQVDQRLMEMDISKWTNVPISNELAATLITLYLDIEHPWCTLFDADLFLDDLLTGTTHFCSRLLVNSILSWICMVQQCEPDLQAEVDHLSPDFEKEAVECWATEKHTNTLTAAAAAQLLSNVSAFRGRHEFSVECEEEGIRMGTRMGLFGVRSEYDSAMTWLDDHDDWLRAACHTSWGIFTCVCIRSLRYHRARLVTPPMLPIPGQYFETHTWSEHPQNAIHKFVPTSRVGGIFNAMCYFGACLHSGSGFMYPSYNNLTSLQYVTLRVPQGALSVLPDTAAMAGNSSIENLIVHDILWAYFDTGHGVPVERATVDFAERTYLRLLGWAMTLPMELARGDGIRRSVLALHAYFHCVTMELFRPFLFMSAEDLPPMNFQHLMGSPKDVYGASVKQLKRLVLTDRIHLNGPSASIPWHIALLYLANAMISPAPKPEDPNHLDCHFFFLFCIVRYLKLYQSFPVVDKTILGLLSMALRNGLISAKEMDVILEHMRKIGRQYDMTDAAEAYYIIDLDLATSQPREAQGEALARQFHELILFQEMMTGVLPQAS</sequence>
<protein>
    <submittedName>
        <fullName evidence="4">Uu.00g002530.m01.CDS01</fullName>
    </submittedName>
</protein>
<reference evidence="4" key="1">
    <citation type="submission" date="2023-10" db="EMBL/GenBank/DDBJ databases">
        <authorList>
            <person name="Hackl T."/>
        </authorList>
    </citation>
    <scope>NUCLEOTIDE SEQUENCE</scope>
</reference>
<dbReference type="AlphaFoldDB" id="A0AAI8YIR6"/>
<feature type="region of interest" description="Disordered" evidence="2">
    <location>
        <begin position="219"/>
        <end position="250"/>
    </location>
</feature>
<dbReference type="InterPro" id="IPR036864">
    <property type="entry name" value="Zn2-C6_fun-type_DNA-bd_sf"/>
</dbReference>
<dbReference type="PROSITE" id="PS00463">
    <property type="entry name" value="ZN2_CY6_FUNGAL_1"/>
    <property type="match status" value="1"/>
</dbReference>
<feature type="region of interest" description="Disordered" evidence="2">
    <location>
        <begin position="1"/>
        <end position="44"/>
    </location>
</feature>
<feature type="domain" description="Zn(2)-C6 fungal-type" evidence="3">
    <location>
        <begin position="47"/>
        <end position="77"/>
    </location>
</feature>
<feature type="compositionally biased region" description="Polar residues" evidence="2">
    <location>
        <begin position="226"/>
        <end position="250"/>
    </location>
</feature>
<dbReference type="Gene3D" id="4.10.240.10">
    <property type="entry name" value="Zn(2)-C6 fungal-type DNA-binding domain"/>
    <property type="match status" value="1"/>
</dbReference>
<dbReference type="CDD" id="cd00067">
    <property type="entry name" value="GAL4"/>
    <property type="match status" value="1"/>
</dbReference>
<evidence type="ECO:0000256" key="2">
    <source>
        <dbReference type="SAM" id="MobiDB-lite"/>
    </source>
</evidence>
<evidence type="ECO:0000259" key="3">
    <source>
        <dbReference type="PROSITE" id="PS50048"/>
    </source>
</evidence>
<evidence type="ECO:0000313" key="4">
    <source>
        <dbReference type="EMBL" id="CAJ2506123.1"/>
    </source>
</evidence>
<keyword evidence="1" id="KW-0539">Nucleus</keyword>
<dbReference type="InterPro" id="IPR001138">
    <property type="entry name" value="Zn2Cys6_DnaBD"/>
</dbReference>
<dbReference type="SUPFAM" id="SSF57701">
    <property type="entry name" value="Zn2/Cys6 DNA-binding domain"/>
    <property type="match status" value="1"/>
</dbReference>
<dbReference type="Pfam" id="PF00172">
    <property type="entry name" value="Zn_clus"/>
    <property type="match status" value="1"/>
</dbReference>
<dbReference type="PANTHER" id="PTHR47256">
    <property type="entry name" value="ZN(II)2CYS6 TRANSCRIPTION FACTOR (EUROFUNG)-RELATED"/>
    <property type="match status" value="1"/>
</dbReference>
<dbReference type="InterPro" id="IPR053187">
    <property type="entry name" value="Notoamide_regulator"/>
</dbReference>
<dbReference type="EMBL" id="CAUWAG010000008">
    <property type="protein sequence ID" value="CAJ2506123.1"/>
    <property type="molecule type" value="Genomic_DNA"/>
</dbReference>
<dbReference type="GO" id="GO:0008270">
    <property type="term" value="F:zinc ion binding"/>
    <property type="evidence" value="ECO:0007669"/>
    <property type="project" value="InterPro"/>
</dbReference>
<dbReference type="CDD" id="cd12148">
    <property type="entry name" value="fungal_TF_MHR"/>
    <property type="match status" value="1"/>
</dbReference>
<accession>A0AAI8YIR6</accession>
<keyword evidence="5" id="KW-1185">Reference proteome</keyword>
<dbReference type="PANTHER" id="PTHR47256:SF1">
    <property type="entry name" value="ZN(II)2CYS6 TRANSCRIPTION FACTOR (EUROFUNG)"/>
    <property type="match status" value="1"/>
</dbReference>
<dbReference type="Proteomes" id="UP001295740">
    <property type="component" value="Unassembled WGS sequence"/>
</dbReference>
<comment type="caution">
    <text evidence="4">The sequence shown here is derived from an EMBL/GenBank/DDBJ whole genome shotgun (WGS) entry which is preliminary data.</text>
</comment>